<dbReference type="PANTHER" id="PTHR31928:SF2">
    <property type="entry name" value="EXPRESSED PROTEIN"/>
    <property type="match status" value="1"/>
</dbReference>
<evidence type="ECO:0008006" key="6">
    <source>
        <dbReference type="Google" id="ProtNLM"/>
    </source>
</evidence>
<proteinExistence type="predicted"/>
<dbReference type="Proteomes" id="UP000428333">
    <property type="component" value="Linkage Group LG01"/>
</dbReference>
<accession>A0A6A4MEP5</accession>
<dbReference type="PANTHER" id="PTHR31928">
    <property type="entry name" value="EXPRESSED PROTEIN"/>
    <property type="match status" value="1"/>
</dbReference>
<evidence type="ECO:0000313" key="4">
    <source>
        <dbReference type="EMBL" id="KAE9467970.1"/>
    </source>
</evidence>
<evidence type="ECO:0000313" key="5">
    <source>
        <dbReference type="Proteomes" id="UP000428333"/>
    </source>
</evidence>
<sequence>MASLTPGVLLKLLQGMNSKAKVGGEHRSVLLQVISIVPALTGSELWPNHGFFIKVSDSTHSTYVSLSKEDNEFILNNKLQLGQFFYVDRMESGTPVPILVGVRPVPGRQPFVGNPKDLMQMVEPSMGPIQVDQEGITRSKSSELTESKENLKKKFVMKEEKAAIPSRYMQGVWTSNAKANGGDQNTAGKSNENESNGVGKKVAPVKTKFQELQGQARPFTPSGNLAEVLASKPEVNMFDTKDKETLTPLKSRTAKHIVTGKLENMKLNCLAHSSEKTQMPEIMSWSSLPANLLKPAKGMVRRRNLASLVAAEAQKEASSAAILVKCLSMFADLCSSASPENPHLSLTKFFALHQLINQPNATPPSKDKPLHLPIISTPCAKDIDKSSKKRGLENGKSISKTLKPSIELSGADKLEWAKGDGMMDIKDLRENLSNETQSWFLKFLEGALDAGFRVEKKGNESMGRRVEPDNHIAVTLSQLKQANEWLDKVKTNFSLEKNGLDETVERLKKKVYACLLVHVESAASALESRSDRR</sequence>
<dbReference type="InterPro" id="IPR048297">
    <property type="entry name" value="DUF936_dom_pln"/>
</dbReference>
<keyword evidence="5" id="KW-1185">Reference proteome</keyword>
<organism evidence="4 5">
    <name type="scientific">Rhododendron williamsianum</name>
    <dbReference type="NCBI Taxonomy" id="262921"/>
    <lineage>
        <taxon>Eukaryota</taxon>
        <taxon>Viridiplantae</taxon>
        <taxon>Streptophyta</taxon>
        <taxon>Embryophyta</taxon>
        <taxon>Tracheophyta</taxon>
        <taxon>Spermatophyta</taxon>
        <taxon>Magnoliopsida</taxon>
        <taxon>eudicotyledons</taxon>
        <taxon>Gunneridae</taxon>
        <taxon>Pentapetalae</taxon>
        <taxon>asterids</taxon>
        <taxon>Ericales</taxon>
        <taxon>Ericaceae</taxon>
        <taxon>Ericoideae</taxon>
        <taxon>Rhodoreae</taxon>
        <taxon>Rhododendron</taxon>
    </lineage>
</organism>
<gene>
    <name evidence="4" type="ORF">C3L33_00095</name>
</gene>
<evidence type="ECO:0000256" key="1">
    <source>
        <dbReference type="SAM" id="MobiDB-lite"/>
    </source>
</evidence>
<feature type="non-terminal residue" evidence="4">
    <location>
        <position position="1"/>
    </location>
</feature>
<dbReference type="Pfam" id="PF06075">
    <property type="entry name" value="DUF936"/>
    <property type="match status" value="1"/>
</dbReference>
<reference evidence="4 5" key="1">
    <citation type="journal article" date="2019" name="Genome Biol. Evol.">
        <title>The Rhododendron genome and chromosomal organization provide insight into shared whole-genome duplications across the heath family (Ericaceae).</title>
        <authorList>
            <person name="Soza V.L."/>
            <person name="Lindsley D."/>
            <person name="Waalkes A."/>
            <person name="Ramage E."/>
            <person name="Patwardhan R.P."/>
            <person name="Burton J.N."/>
            <person name="Adey A."/>
            <person name="Kumar A."/>
            <person name="Qiu R."/>
            <person name="Shendure J."/>
            <person name="Hall B."/>
        </authorList>
    </citation>
    <scope>NUCLEOTIDE SEQUENCE [LARGE SCALE GENOMIC DNA]</scope>
    <source>
        <strain evidence="4">RSF 1966-606</strain>
    </source>
</reference>
<protein>
    <recommendedName>
        <fullName evidence="6">DUF936 domain-containing protein</fullName>
    </recommendedName>
</protein>
<comment type="caution">
    <text evidence="4">The sequence shown here is derived from an EMBL/GenBank/DDBJ whole genome shotgun (WGS) entry which is preliminary data.</text>
</comment>
<dbReference type="Pfam" id="PF21647">
    <property type="entry name" value="DUF6857"/>
    <property type="match status" value="2"/>
</dbReference>
<dbReference type="EMBL" id="QEFC01000003">
    <property type="protein sequence ID" value="KAE9467970.1"/>
    <property type="molecule type" value="Genomic_DNA"/>
</dbReference>
<evidence type="ECO:0000259" key="3">
    <source>
        <dbReference type="Pfam" id="PF21647"/>
    </source>
</evidence>
<evidence type="ECO:0000259" key="2">
    <source>
        <dbReference type="Pfam" id="PF06075"/>
    </source>
</evidence>
<dbReference type="InterPro" id="IPR010341">
    <property type="entry name" value="DUF936_pln"/>
</dbReference>
<feature type="domain" description="DUF6857" evidence="3">
    <location>
        <begin position="386"/>
        <end position="526"/>
    </location>
</feature>
<dbReference type="AlphaFoldDB" id="A0A6A4MEP5"/>
<dbReference type="OrthoDB" id="773154at2759"/>
<feature type="compositionally biased region" description="Polar residues" evidence="1">
    <location>
        <begin position="175"/>
        <end position="196"/>
    </location>
</feature>
<feature type="domain" description="DUF6857" evidence="3">
    <location>
        <begin position="278"/>
        <end position="360"/>
    </location>
</feature>
<dbReference type="InterPro" id="IPR049172">
    <property type="entry name" value="DUF6857_pln"/>
</dbReference>
<name>A0A6A4MEP5_9ERIC</name>
<feature type="region of interest" description="Disordered" evidence="1">
    <location>
        <begin position="175"/>
        <end position="200"/>
    </location>
</feature>
<feature type="domain" description="DUF936" evidence="2">
    <location>
        <begin position="4"/>
        <end position="119"/>
    </location>
</feature>